<dbReference type="InterPro" id="IPR011990">
    <property type="entry name" value="TPR-like_helical_dom_sf"/>
</dbReference>
<organism evidence="5">
    <name type="scientific">Desulfobacca acetoxidans</name>
    <dbReference type="NCBI Taxonomy" id="60893"/>
    <lineage>
        <taxon>Bacteria</taxon>
        <taxon>Pseudomonadati</taxon>
        <taxon>Thermodesulfobacteriota</taxon>
        <taxon>Desulfobaccia</taxon>
        <taxon>Desulfobaccales</taxon>
        <taxon>Desulfobaccaceae</taxon>
        <taxon>Desulfobacca</taxon>
    </lineage>
</organism>
<dbReference type="Pfam" id="PF13432">
    <property type="entry name" value="TPR_16"/>
    <property type="match status" value="3"/>
</dbReference>
<keyword evidence="2 3" id="KW-0802">TPR repeat</keyword>
<keyword evidence="4" id="KW-0472">Membrane</keyword>
<feature type="repeat" description="TPR" evidence="3">
    <location>
        <begin position="205"/>
        <end position="238"/>
    </location>
</feature>
<evidence type="ECO:0000313" key="5">
    <source>
        <dbReference type="EMBL" id="HGF35264.1"/>
    </source>
</evidence>
<dbReference type="InterPro" id="IPR051012">
    <property type="entry name" value="CellSynth/LPSAsmb/PSIAsmb"/>
</dbReference>
<dbReference type="InterPro" id="IPR019734">
    <property type="entry name" value="TPR_rpt"/>
</dbReference>
<dbReference type="EMBL" id="DTMF01000312">
    <property type="protein sequence ID" value="HGF35264.1"/>
    <property type="molecule type" value="Genomic_DNA"/>
</dbReference>
<dbReference type="SUPFAM" id="SSF48452">
    <property type="entry name" value="TPR-like"/>
    <property type="match status" value="4"/>
</dbReference>
<keyword evidence="4" id="KW-1133">Transmembrane helix</keyword>
<proteinExistence type="predicted"/>
<evidence type="ECO:0000256" key="2">
    <source>
        <dbReference type="ARBA" id="ARBA00022803"/>
    </source>
</evidence>
<dbReference type="Pfam" id="PF13174">
    <property type="entry name" value="TPR_6"/>
    <property type="match status" value="1"/>
</dbReference>
<reference evidence="5" key="1">
    <citation type="journal article" date="2020" name="mSystems">
        <title>Genome- and Community-Level Interaction Insights into Carbon Utilization and Element Cycling Functions of Hydrothermarchaeota in Hydrothermal Sediment.</title>
        <authorList>
            <person name="Zhou Z."/>
            <person name="Liu Y."/>
            <person name="Xu W."/>
            <person name="Pan J."/>
            <person name="Luo Z.H."/>
            <person name="Li M."/>
        </authorList>
    </citation>
    <scope>NUCLEOTIDE SEQUENCE [LARGE SCALE GENOMIC DNA]</scope>
    <source>
        <strain evidence="5">SpSt-897</strain>
    </source>
</reference>
<comment type="caution">
    <text evidence="5">The sequence shown here is derived from an EMBL/GenBank/DDBJ whole genome shotgun (WGS) entry which is preliminary data.</text>
</comment>
<dbReference type="SMART" id="SM00028">
    <property type="entry name" value="TPR"/>
    <property type="match status" value="7"/>
</dbReference>
<sequence>MVLNRRWLLVFLPLVFLGIVLVFAWLQDPYFYLNSENLYRRAKEAETRNDLQLALELAEKSWRRDPKNSDCGTFLGWLYLKQNQPRKALQILAQVWDQDPKATAALKGLAQSLNLTDRRAEALELLANYLQEHPQDEEVLLFAAQLAVQREEDRSLALEYFQRHYRLKPTPEVRRTLVDLLSSCQRFKEAIPLQEEEAAQNPEQPEALHRLALLHYWSRDYDEATAVYQRLLEQAAENAAFRQEAAKAAEAAQNLDEALKHTLWLFVNSNGQREHGLALARLYTRKGNHGEAAAVLGSITAKTPDPDTMRWYALELLLAGKHDEAAKVYQKAWENGDTHQETIVNLARLNASKKHFAKAAGMWDEAERRQLIHGELRWEAALTYSYAQQYAKAVNILAPVERDNPKYPRLLLFLGQMHFYQEHWGLAVHYFQRYLEGNPDDLTARQLLAEALAFQPQAQDEALEAYKDLTRRTTNVGLRLRHIALLLKARRWQEARQELQDCPVPQEPDLLKEQARLLLWSGDLEGSLDRYDRFLKEHPQDREALLEKARVLIYLGRAAEGREILRRLPLPEKGAKATQAGDRAVLVAFIQAALAQKDWQEAAHWALRLFTCGFPQASRPPRNWEEARALLRQDHKDQLDIEERTWVARALCHTSEPEACLLAADLAVENLYKNRHHHASLLILTHALPKMASYDDLAEMAYRIPGIKVDSPEYVASLSFFNSNLGRQGGKLYYLLHVLKQYRRERRPDSPGEILALADLAMELGERQEAENYYRRAQSLWPQNPRLAELIRQCQMDQKDWSKALATVNHKPITPETALEVARLYMVRGQYEGVKAAAAKVPPDHADYARVQLLKVQACRLQKSYPEALQALEPLAGRLPREDYLMEKARVLEDMGDRLALKTYSEIIEGSPGSQAARVAEARRARAAGNLGGAVKAFTLALKTAPQDVELLNELEDVRRRQRPELASRAFAYSRGESQAEEAMRPWQFSRPDREIFGSLPSPVAIPVIQPETLWFRDSNQLYGWLLRATAGFWVAKVVPVKVAVEYRGYHQIRESQEQSPLADLGLDRVDAQATTNRARLRLADFVLGAGPVNLADRLKLSGELIFRRYWKRVDREIVRVGAVWHPFPPPPHLVDDSRVTKSTRQDDQERLLGSLQLDFPLGLKSDGSLRFSRRDIFDVDASLLPRLYQSVNNLGDVPLIILNQLDFNFTHQFRPDLAWQGSISGAIFSDDNSRLTLYQGLTWQPLKEPRMKLGLTPHYFLAKYSEPRLSYFSPKAYNALGITLDFYRQIYRLPTIILQATLEGVGQHGDWGPAFHGLFALEMEPVKNFFLHPHVFYFREWVDNYHILVLGLSLRYVF</sequence>
<dbReference type="Gene3D" id="1.25.40.10">
    <property type="entry name" value="Tetratricopeptide repeat domain"/>
    <property type="match status" value="7"/>
</dbReference>
<dbReference type="PROSITE" id="PS50005">
    <property type="entry name" value="TPR"/>
    <property type="match status" value="3"/>
</dbReference>
<feature type="repeat" description="TPR" evidence="3">
    <location>
        <begin position="408"/>
        <end position="441"/>
    </location>
</feature>
<evidence type="ECO:0000256" key="1">
    <source>
        <dbReference type="ARBA" id="ARBA00022737"/>
    </source>
</evidence>
<keyword evidence="1" id="KW-0677">Repeat</keyword>
<feature type="transmembrane region" description="Helical" evidence="4">
    <location>
        <begin position="7"/>
        <end position="26"/>
    </location>
</feature>
<accession>A0A7C3Z077</accession>
<dbReference type="PANTHER" id="PTHR45586:SF14">
    <property type="entry name" value="TETRATRICOPEPTIDE TPR_2 REPEAT PROTEIN"/>
    <property type="match status" value="1"/>
</dbReference>
<dbReference type="PANTHER" id="PTHR45586">
    <property type="entry name" value="TPR REPEAT-CONTAINING PROTEIN PA4667"/>
    <property type="match status" value="1"/>
</dbReference>
<keyword evidence="4" id="KW-0812">Transmembrane</keyword>
<dbReference type="Pfam" id="PF14559">
    <property type="entry name" value="TPR_19"/>
    <property type="match status" value="1"/>
</dbReference>
<gene>
    <name evidence="5" type="ORF">ENW96_12945</name>
</gene>
<evidence type="ECO:0000256" key="3">
    <source>
        <dbReference type="PROSITE-ProRule" id="PRU00339"/>
    </source>
</evidence>
<evidence type="ECO:0000256" key="4">
    <source>
        <dbReference type="SAM" id="Phobius"/>
    </source>
</evidence>
<name>A0A7C3Z077_9BACT</name>
<feature type="repeat" description="TPR" evidence="3">
    <location>
        <begin position="751"/>
        <end position="784"/>
    </location>
</feature>
<protein>
    <submittedName>
        <fullName evidence="5">Tetratricopeptide repeat protein</fullName>
    </submittedName>
</protein>